<dbReference type="GO" id="GO:0016887">
    <property type="term" value="F:ATP hydrolysis activity"/>
    <property type="evidence" value="ECO:0007669"/>
    <property type="project" value="InterPro"/>
</dbReference>
<dbReference type="InterPro" id="IPR003593">
    <property type="entry name" value="AAA+_ATPase"/>
</dbReference>
<dbReference type="OrthoDB" id="9806127at2"/>
<keyword evidence="9 11" id="KW-0472">Membrane</keyword>
<feature type="transmembrane region" description="Helical" evidence="11">
    <location>
        <begin position="40"/>
        <end position="65"/>
    </location>
</feature>
<dbReference type="CDD" id="cd07346">
    <property type="entry name" value="ABC_6TM_exporters"/>
    <property type="match status" value="1"/>
</dbReference>
<comment type="caution">
    <text evidence="14">The sequence shown here is derived from an EMBL/GenBank/DDBJ whole genome shotgun (WGS) entry which is preliminary data.</text>
</comment>
<keyword evidence="15" id="KW-1185">Reference proteome</keyword>
<evidence type="ECO:0000259" key="13">
    <source>
        <dbReference type="PROSITE" id="PS50929"/>
    </source>
</evidence>
<feature type="transmembrane region" description="Helical" evidence="11">
    <location>
        <begin position="158"/>
        <end position="175"/>
    </location>
</feature>
<sequence>MEKALSPSSFPQGTPLDHRYQGEHPVRTLAYLLRPDRARLAGAVAVFAVRHSPLWLLPLITANIIDVVVQQRPISELWWNAAVLASMFIVNYPSAVVYSRLMSTTIRRLSTTLRSALCRRMQELSIGYHSRVSSGVLHAKVVRDVDTIEESLKQTAEVGLGAVTTMLGGLIVIGIRAPAFLPIFLVVVPAAALLIRLLRGRLRGRNETFRKEIEVLSSRVTEMTSLIHITRAHGLENTAIHRVDGQLDRVRTAGFRLDLLNGRVSSLAWNVLNALGVCCLIGAALVAYYGWLPVTAGDVVMLSTFFTTLTASTTALMGLAPTMTRGLESVRSIGEVLQAPDLESNDGKREIAGVTGAVEFRRVGFTYEGSAEPSVSDLDLAVRPGETVALVGPSGAGKSTVLNLLIGFIRPTEGAILLDGIDTAGLDLRTYRRFLSVVPQESILFAGTIRENVAYGLPDEVDEDTLRTALQAANAWEFVSRLPEGVDTLVGQHGARLSGGQRQRLAIARALIRDPRVLILDEATSALDGRSESLVQEALGRLMSGRTVFVVAHRLSTIRNADRIMVLEGGRIRESGTHDELVALGGLYQQLQPGHAA</sequence>
<dbReference type="InterPro" id="IPR017871">
    <property type="entry name" value="ABC_transporter-like_CS"/>
</dbReference>
<comment type="subcellular location">
    <subcellularLocation>
        <location evidence="1">Cell inner membrane</location>
        <topology evidence="1">Multi-pass membrane protein</topology>
    </subcellularLocation>
</comment>
<dbReference type="PROSITE" id="PS50893">
    <property type="entry name" value="ABC_TRANSPORTER_2"/>
    <property type="match status" value="1"/>
</dbReference>
<evidence type="ECO:0000256" key="7">
    <source>
        <dbReference type="ARBA" id="ARBA00022840"/>
    </source>
</evidence>
<evidence type="ECO:0000256" key="11">
    <source>
        <dbReference type="SAM" id="Phobius"/>
    </source>
</evidence>
<evidence type="ECO:0000256" key="2">
    <source>
        <dbReference type="ARBA" id="ARBA00022448"/>
    </source>
</evidence>
<evidence type="ECO:0000256" key="6">
    <source>
        <dbReference type="ARBA" id="ARBA00022741"/>
    </source>
</evidence>
<dbReference type="InterPro" id="IPR036640">
    <property type="entry name" value="ABC1_TM_sf"/>
</dbReference>
<evidence type="ECO:0000256" key="4">
    <source>
        <dbReference type="ARBA" id="ARBA00022519"/>
    </source>
</evidence>
<keyword evidence="3" id="KW-1003">Cell membrane</keyword>
<dbReference type="PANTHER" id="PTHR43394:SF1">
    <property type="entry name" value="ATP-BINDING CASSETTE SUB-FAMILY B MEMBER 10, MITOCHONDRIAL"/>
    <property type="match status" value="1"/>
</dbReference>
<evidence type="ECO:0000256" key="1">
    <source>
        <dbReference type="ARBA" id="ARBA00004429"/>
    </source>
</evidence>
<evidence type="ECO:0000256" key="8">
    <source>
        <dbReference type="ARBA" id="ARBA00022989"/>
    </source>
</evidence>
<keyword evidence="2" id="KW-0813">Transport</keyword>
<dbReference type="FunFam" id="3.40.50.300:FF:000221">
    <property type="entry name" value="Multidrug ABC transporter ATP-binding protein"/>
    <property type="match status" value="1"/>
</dbReference>
<evidence type="ECO:0000256" key="10">
    <source>
        <dbReference type="ARBA" id="ARBA00023455"/>
    </source>
</evidence>
<dbReference type="Pfam" id="PF00664">
    <property type="entry name" value="ABC_membrane"/>
    <property type="match status" value="1"/>
</dbReference>
<dbReference type="InterPro" id="IPR039421">
    <property type="entry name" value="Type_1_exporter"/>
</dbReference>
<dbReference type="Pfam" id="PF00005">
    <property type="entry name" value="ABC_tran"/>
    <property type="match status" value="1"/>
</dbReference>
<evidence type="ECO:0000256" key="3">
    <source>
        <dbReference type="ARBA" id="ARBA00022475"/>
    </source>
</evidence>
<proteinExistence type="inferred from homology"/>
<evidence type="ECO:0000256" key="5">
    <source>
        <dbReference type="ARBA" id="ARBA00022692"/>
    </source>
</evidence>
<dbReference type="GO" id="GO:0005524">
    <property type="term" value="F:ATP binding"/>
    <property type="evidence" value="ECO:0007669"/>
    <property type="project" value="UniProtKB-KW"/>
</dbReference>
<dbReference type="RefSeq" id="WP_132818063.1">
    <property type="nucleotide sequence ID" value="NZ_SMKI01000107.1"/>
</dbReference>
<accession>A0A4R4TI97</accession>
<dbReference type="InterPro" id="IPR011527">
    <property type="entry name" value="ABC1_TM_dom"/>
</dbReference>
<evidence type="ECO:0000256" key="9">
    <source>
        <dbReference type="ARBA" id="ARBA00023136"/>
    </source>
</evidence>
<evidence type="ECO:0000313" key="15">
    <source>
        <dbReference type="Proteomes" id="UP000295345"/>
    </source>
</evidence>
<reference evidence="14 15" key="1">
    <citation type="submission" date="2019-03" db="EMBL/GenBank/DDBJ databases">
        <title>Draft genome sequences of novel Actinobacteria.</title>
        <authorList>
            <person name="Sahin N."/>
            <person name="Ay H."/>
            <person name="Saygin H."/>
        </authorList>
    </citation>
    <scope>NUCLEOTIDE SEQUENCE [LARGE SCALE GENOMIC DNA]</scope>
    <source>
        <strain evidence="14 15">DSM 41900</strain>
    </source>
</reference>
<dbReference type="PROSITE" id="PS50929">
    <property type="entry name" value="ABC_TM1F"/>
    <property type="match status" value="1"/>
</dbReference>
<dbReference type="GO" id="GO:0015421">
    <property type="term" value="F:ABC-type oligopeptide transporter activity"/>
    <property type="evidence" value="ECO:0007669"/>
    <property type="project" value="TreeGrafter"/>
</dbReference>
<evidence type="ECO:0000259" key="12">
    <source>
        <dbReference type="PROSITE" id="PS50893"/>
    </source>
</evidence>
<dbReference type="InterPro" id="IPR003439">
    <property type="entry name" value="ABC_transporter-like_ATP-bd"/>
</dbReference>
<keyword evidence="8 11" id="KW-1133">Transmembrane helix</keyword>
<dbReference type="InterPro" id="IPR027417">
    <property type="entry name" value="P-loop_NTPase"/>
</dbReference>
<feature type="domain" description="ABC transmembrane type-1" evidence="13">
    <location>
        <begin position="56"/>
        <end position="325"/>
    </location>
</feature>
<dbReference type="EMBL" id="SMKI01000107">
    <property type="protein sequence ID" value="TDC75414.1"/>
    <property type="molecule type" value="Genomic_DNA"/>
</dbReference>
<dbReference type="Gene3D" id="1.20.1560.10">
    <property type="entry name" value="ABC transporter type 1, transmembrane domain"/>
    <property type="match status" value="1"/>
</dbReference>
<keyword evidence="4" id="KW-0997">Cell inner membrane</keyword>
<feature type="transmembrane region" description="Helical" evidence="11">
    <location>
        <begin position="181"/>
        <end position="198"/>
    </location>
</feature>
<dbReference type="PANTHER" id="PTHR43394">
    <property type="entry name" value="ATP-DEPENDENT PERMEASE MDL1, MITOCHONDRIAL"/>
    <property type="match status" value="1"/>
</dbReference>
<comment type="similarity">
    <text evidence="10">Belongs to the ABC transporter superfamily. Siderophore-Fe(3+) uptake transporter (SIUT) (TC 3.A.1.21) family.</text>
</comment>
<feature type="transmembrane region" description="Helical" evidence="11">
    <location>
        <begin position="267"/>
        <end position="288"/>
    </location>
</feature>
<feature type="transmembrane region" description="Helical" evidence="11">
    <location>
        <begin position="77"/>
        <end position="98"/>
    </location>
</feature>
<dbReference type="Gene3D" id="3.40.50.300">
    <property type="entry name" value="P-loop containing nucleotide triphosphate hydrolases"/>
    <property type="match status" value="1"/>
</dbReference>
<keyword evidence="7 14" id="KW-0067">ATP-binding</keyword>
<keyword evidence="5 11" id="KW-0812">Transmembrane</keyword>
<dbReference type="SUPFAM" id="SSF52540">
    <property type="entry name" value="P-loop containing nucleoside triphosphate hydrolases"/>
    <property type="match status" value="1"/>
</dbReference>
<keyword evidence="6" id="KW-0547">Nucleotide-binding</keyword>
<feature type="transmembrane region" description="Helical" evidence="11">
    <location>
        <begin position="300"/>
        <end position="320"/>
    </location>
</feature>
<evidence type="ECO:0000313" key="14">
    <source>
        <dbReference type="EMBL" id="TDC75414.1"/>
    </source>
</evidence>
<dbReference type="GO" id="GO:0005886">
    <property type="term" value="C:plasma membrane"/>
    <property type="evidence" value="ECO:0007669"/>
    <property type="project" value="UniProtKB-SubCell"/>
</dbReference>
<dbReference type="SMART" id="SM00382">
    <property type="entry name" value="AAA"/>
    <property type="match status" value="1"/>
</dbReference>
<dbReference type="AlphaFoldDB" id="A0A4R4TI97"/>
<protein>
    <submittedName>
        <fullName evidence="14">ABC transporter ATP-binding protein</fullName>
    </submittedName>
</protein>
<gene>
    <name evidence="14" type="ORF">E1283_12500</name>
</gene>
<dbReference type="PROSITE" id="PS00211">
    <property type="entry name" value="ABC_TRANSPORTER_1"/>
    <property type="match status" value="1"/>
</dbReference>
<name>A0A4R4TI97_9ACTN</name>
<feature type="domain" description="ABC transporter" evidence="12">
    <location>
        <begin position="358"/>
        <end position="594"/>
    </location>
</feature>
<dbReference type="SUPFAM" id="SSF90123">
    <property type="entry name" value="ABC transporter transmembrane region"/>
    <property type="match status" value="1"/>
</dbReference>
<organism evidence="14 15">
    <name type="scientific">Streptomyces hainanensis</name>
    <dbReference type="NCBI Taxonomy" id="402648"/>
    <lineage>
        <taxon>Bacteria</taxon>
        <taxon>Bacillati</taxon>
        <taxon>Actinomycetota</taxon>
        <taxon>Actinomycetes</taxon>
        <taxon>Kitasatosporales</taxon>
        <taxon>Streptomycetaceae</taxon>
        <taxon>Streptomyces</taxon>
    </lineage>
</organism>
<dbReference type="Proteomes" id="UP000295345">
    <property type="component" value="Unassembled WGS sequence"/>
</dbReference>